<dbReference type="Proteomes" id="UP000460317">
    <property type="component" value="Unassembled WGS sequence"/>
</dbReference>
<organism evidence="5 7">
    <name type="scientific">Bacteroides thetaiotaomicron</name>
    <dbReference type="NCBI Taxonomy" id="818"/>
    <lineage>
        <taxon>Bacteria</taxon>
        <taxon>Pseudomonadati</taxon>
        <taxon>Bacteroidota</taxon>
        <taxon>Bacteroidia</taxon>
        <taxon>Bacteroidales</taxon>
        <taxon>Bacteroidaceae</taxon>
        <taxon>Bacteroides</taxon>
    </lineage>
</organism>
<dbReference type="PATRIC" id="fig|818.23.peg.3879"/>
<dbReference type="Proteomes" id="UP000436858">
    <property type="component" value="Unassembled WGS sequence"/>
</dbReference>
<dbReference type="EMBL" id="WCRY01000019">
    <property type="protein sequence ID" value="KAB4479400.1"/>
    <property type="molecule type" value="Genomic_DNA"/>
</dbReference>
<dbReference type="SUPFAM" id="SSF89392">
    <property type="entry name" value="Prokaryotic lipoproteins and lipoprotein localization factors"/>
    <property type="match status" value="1"/>
</dbReference>
<dbReference type="AlphaFoldDB" id="A0A0P0F2U2"/>
<keyword evidence="1 2" id="KW-0732">Signal</keyword>
<evidence type="ECO:0000256" key="2">
    <source>
        <dbReference type="SAM" id="SignalP"/>
    </source>
</evidence>
<dbReference type="EMBL" id="CZBI01000001">
    <property type="protein sequence ID" value="CUP40424.1"/>
    <property type="molecule type" value="Genomic_DNA"/>
</dbReference>
<evidence type="ECO:0000313" key="3">
    <source>
        <dbReference type="EMBL" id="CUP40424.1"/>
    </source>
</evidence>
<dbReference type="CDD" id="cd16325">
    <property type="entry name" value="LolA"/>
    <property type="match status" value="1"/>
</dbReference>
<dbReference type="InterPro" id="IPR029046">
    <property type="entry name" value="LolA/LolB/LppX"/>
</dbReference>
<dbReference type="EMBL" id="WCSB01000007">
    <property type="protein sequence ID" value="KAB4452881.1"/>
    <property type="molecule type" value="Genomic_DNA"/>
</dbReference>
<dbReference type="Pfam" id="PF16584">
    <property type="entry name" value="LolA_2"/>
    <property type="match status" value="1"/>
</dbReference>
<sequence length="215" mass="24700">MKKYIFSVLIALLSLPVIAQQQQSQAKAVLEKTAEAFKKAGGVRADFTLKAVNDGRLEGRENGIIQLKGEKFMLKTSETTTWFDGKTQWSYMVRNDEVNVSNPTQEELQQINPYTFLYMYQKGFSYKLGTVKTYQGKAVWEVILTANDKKQELESITLYVTKSTYEPVYIQLQQRGQQTRNEITVTAYQTGLDYADHVFTFDRKAYPTAEVIDLR</sequence>
<dbReference type="RefSeq" id="WP_011109203.1">
    <property type="nucleotide sequence ID" value="NZ_CAXKYH010000003.1"/>
</dbReference>
<dbReference type="KEGG" id="btho:Btheta7330_03764"/>
<evidence type="ECO:0000313" key="7">
    <source>
        <dbReference type="Proteomes" id="UP000436858"/>
    </source>
</evidence>
<dbReference type="Proteomes" id="UP000095541">
    <property type="component" value="Unassembled WGS sequence"/>
</dbReference>
<feature type="signal peptide" evidence="2">
    <location>
        <begin position="1"/>
        <end position="19"/>
    </location>
</feature>
<evidence type="ECO:0000313" key="4">
    <source>
        <dbReference type="EMBL" id="KAB4452881.1"/>
    </source>
</evidence>
<dbReference type="GeneID" id="60925513"/>
<proteinExistence type="predicted"/>
<dbReference type="OMA" id="NQETRGD"/>
<name>A0A0P0F2U2_BACT4</name>
<keyword evidence="3" id="KW-0449">Lipoprotein</keyword>
<reference evidence="7 8" key="2">
    <citation type="journal article" date="2019" name="Nat. Med.">
        <title>A library of human gut bacterial isolates paired with longitudinal multiomics data enables mechanistic microbiome research.</title>
        <authorList>
            <person name="Poyet M."/>
            <person name="Groussin M."/>
            <person name="Gibbons S.M."/>
            <person name="Avila-Pacheco J."/>
            <person name="Jiang X."/>
            <person name="Kearney S.M."/>
            <person name="Perrotta A.R."/>
            <person name="Berdy B."/>
            <person name="Zhao S."/>
            <person name="Lieberman T.D."/>
            <person name="Swanson P.K."/>
            <person name="Smith M."/>
            <person name="Roesemann S."/>
            <person name="Alexander J.E."/>
            <person name="Rich S.A."/>
            <person name="Livny J."/>
            <person name="Vlamakis H."/>
            <person name="Clish C."/>
            <person name="Bullock K."/>
            <person name="Deik A."/>
            <person name="Scott J."/>
            <person name="Pierce K.A."/>
            <person name="Xavier R.J."/>
            <person name="Alm E.J."/>
        </authorList>
    </citation>
    <scope>NUCLEOTIDE SEQUENCE [LARGE SCALE GENOMIC DNA]</scope>
    <source>
        <strain evidence="5 7">BIOML-A162</strain>
        <strain evidence="4 8">BIOML-A165</strain>
    </source>
</reference>
<protein>
    <submittedName>
        <fullName evidence="3">Outer membrane lipoprotein-sorting protein</fullName>
    </submittedName>
</protein>
<accession>A0A0P0F2U2</accession>
<dbReference type="InterPro" id="IPR004564">
    <property type="entry name" value="OM_lipoprot_carrier_LolA-like"/>
</dbReference>
<dbReference type="Gene3D" id="2.50.20.10">
    <property type="entry name" value="Lipoprotein localisation LolA/LolB/LppX"/>
    <property type="match status" value="1"/>
</dbReference>
<evidence type="ECO:0000256" key="1">
    <source>
        <dbReference type="ARBA" id="ARBA00022729"/>
    </source>
</evidence>
<evidence type="ECO:0000313" key="5">
    <source>
        <dbReference type="EMBL" id="KAB4479400.1"/>
    </source>
</evidence>
<feature type="chain" id="PRO_5014235644" evidence="2">
    <location>
        <begin position="20"/>
        <end position="215"/>
    </location>
</feature>
<evidence type="ECO:0000313" key="8">
    <source>
        <dbReference type="Proteomes" id="UP000460317"/>
    </source>
</evidence>
<evidence type="ECO:0000313" key="6">
    <source>
        <dbReference type="Proteomes" id="UP000095541"/>
    </source>
</evidence>
<gene>
    <name evidence="3" type="ORF">ERS852557_00480</name>
    <name evidence="5" type="ORF">GAN91_18430</name>
    <name evidence="4" type="ORF">GAN93_09685</name>
</gene>
<reference evidence="3 6" key="1">
    <citation type="submission" date="2015-09" db="EMBL/GenBank/DDBJ databases">
        <authorList>
            <consortium name="Pathogen Informatics"/>
        </authorList>
    </citation>
    <scope>NUCLEOTIDE SEQUENCE [LARGE SCALE GENOMIC DNA]</scope>
    <source>
        <strain evidence="3 6">2789STDY5834945</strain>
    </source>
</reference>